<name>G3HZK1_CRIGR</name>
<evidence type="ECO:0000313" key="1">
    <source>
        <dbReference type="EMBL" id="EGV97023.1"/>
    </source>
</evidence>
<dbReference type="Proteomes" id="UP000001075">
    <property type="component" value="Unassembled WGS sequence"/>
</dbReference>
<protein>
    <submittedName>
        <fullName evidence="1">Uncharacterized protein</fullName>
    </submittedName>
</protein>
<accession>G3HZK1</accession>
<dbReference type="InParanoid" id="G3HZK1"/>
<gene>
    <name evidence="1" type="ORF">I79_016507</name>
</gene>
<evidence type="ECO:0000313" key="2">
    <source>
        <dbReference type="Proteomes" id="UP000001075"/>
    </source>
</evidence>
<proteinExistence type="predicted"/>
<dbReference type="EMBL" id="JH000973">
    <property type="protein sequence ID" value="EGV97023.1"/>
    <property type="molecule type" value="Genomic_DNA"/>
</dbReference>
<sequence length="50" mass="5601">MISNDSVSYIGPQGQEVASLNSDSSMTQRAKESYYFCQQNYSHLGRGHLD</sequence>
<organism evidence="1 2">
    <name type="scientific">Cricetulus griseus</name>
    <name type="common">Chinese hamster</name>
    <name type="synonym">Cricetulus barabensis griseus</name>
    <dbReference type="NCBI Taxonomy" id="10029"/>
    <lineage>
        <taxon>Eukaryota</taxon>
        <taxon>Metazoa</taxon>
        <taxon>Chordata</taxon>
        <taxon>Craniata</taxon>
        <taxon>Vertebrata</taxon>
        <taxon>Euteleostomi</taxon>
        <taxon>Mammalia</taxon>
        <taxon>Eutheria</taxon>
        <taxon>Euarchontoglires</taxon>
        <taxon>Glires</taxon>
        <taxon>Rodentia</taxon>
        <taxon>Myomorpha</taxon>
        <taxon>Muroidea</taxon>
        <taxon>Cricetidae</taxon>
        <taxon>Cricetinae</taxon>
        <taxon>Cricetulus</taxon>
    </lineage>
</organism>
<reference evidence="2" key="1">
    <citation type="journal article" date="2011" name="Nat. Biotechnol.">
        <title>The genomic sequence of the Chinese hamster ovary (CHO)-K1 cell line.</title>
        <authorList>
            <person name="Xu X."/>
            <person name="Nagarajan H."/>
            <person name="Lewis N.E."/>
            <person name="Pan S."/>
            <person name="Cai Z."/>
            <person name="Liu X."/>
            <person name="Chen W."/>
            <person name="Xie M."/>
            <person name="Wang W."/>
            <person name="Hammond S."/>
            <person name="Andersen M.R."/>
            <person name="Neff N."/>
            <person name="Passarelli B."/>
            <person name="Koh W."/>
            <person name="Fan H.C."/>
            <person name="Wang J."/>
            <person name="Gui Y."/>
            <person name="Lee K.H."/>
            <person name="Betenbaugh M.J."/>
            <person name="Quake S.R."/>
            <person name="Famili I."/>
            <person name="Palsson B.O."/>
            <person name="Wang J."/>
        </authorList>
    </citation>
    <scope>NUCLEOTIDE SEQUENCE [LARGE SCALE GENOMIC DNA]</scope>
    <source>
        <strain evidence="2">CHO K1 cell line</strain>
    </source>
</reference>
<dbReference type="AlphaFoldDB" id="G3HZK1"/>